<proteinExistence type="predicted"/>
<dbReference type="AlphaFoldDB" id="A0A5C8PLU8"/>
<evidence type="ECO:0000256" key="7">
    <source>
        <dbReference type="SAM" id="MobiDB-lite"/>
    </source>
</evidence>
<name>A0A5C8PLU8_9HYPH</name>
<dbReference type="EMBL" id="VDUZ01000018">
    <property type="protein sequence ID" value="TXL74435.1"/>
    <property type="molecule type" value="Genomic_DNA"/>
</dbReference>
<reference evidence="9 10" key="1">
    <citation type="submission" date="2019-06" db="EMBL/GenBank/DDBJ databases">
        <title>New taxonomy in bacterial strain CC-CFT640, isolated from vineyard.</title>
        <authorList>
            <person name="Lin S.-Y."/>
            <person name="Tsai C.-F."/>
            <person name="Young C.-C."/>
        </authorList>
    </citation>
    <scope>NUCLEOTIDE SEQUENCE [LARGE SCALE GENOMIC DNA]</scope>
    <source>
        <strain evidence="9 10">CC-CFT640</strain>
    </source>
</reference>
<feature type="binding site" evidence="6">
    <location>
        <position position="48"/>
    </location>
    <ligand>
        <name>ATP</name>
        <dbReference type="ChEBI" id="CHEBI:30616"/>
    </ligand>
</feature>
<gene>
    <name evidence="9" type="ORF">FHP25_16855</name>
</gene>
<dbReference type="GO" id="GO:0005524">
    <property type="term" value="F:ATP binding"/>
    <property type="evidence" value="ECO:0007669"/>
    <property type="project" value="UniProtKB-UniRule"/>
</dbReference>
<dbReference type="InterPro" id="IPR000719">
    <property type="entry name" value="Prot_kinase_dom"/>
</dbReference>
<evidence type="ECO:0000313" key="10">
    <source>
        <dbReference type="Proteomes" id="UP000321638"/>
    </source>
</evidence>
<evidence type="ECO:0000259" key="8">
    <source>
        <dbReference type="PROSITE" id="PS50011"/>
    </source>
</evidence>
<dbReference type="Proteomes" id="UP000321638">
    <property type="component" value="Unassembled WGS sequence"/>
</dbReference>
<organism evidence="9 10">
    <name type="scientific">Vineibacter terrae</name>
    <dbReference type="NCBI Taxonomy" id="2586908"/>
    <lineage>
        <taxon>Bacteria</taxon>
        <taxon>Pseudomonadati</taxon>
        <taxon>Pseudomonadota</taxon>
        <taxon>Alphaproteobacteria</taxon>
        <taxon>Hyphomicrobiales</taxon>
        <taxon>Vineibacter</taxon>
    </lineage>
</organism>
<dbReference type="CDD" id="cd14014">
    <property type="entry name" value="STKc_PknB_like"/>
    <property type="match status" value="1"/>
</dbReference>
<comment type="caution">
    <text evidence="9">The sequence shown here is derived from an EMBL/GenBank/DDBJ whole genome shotgun (WGS) entry which is preliminary data.</text>
</comment>
<evidence type="ECO:0000256" key="3">
    <source>
        <dbReference type="ARBA" id="ARBA00022741"/>
    </source>
</evidence>
<dbReference type="OrthoDB" id="7351144at2"/>
<keyword evidence="10" id="KW-1185">Reference proteome</keyword>
<dbReference type="SUPFAM" id="SSF82185">
    <property type="entry name" value="Histone H3 K4-specific methyltransferase SET7/9 N-terminal domain"/>
    <property type="match status" value="2"/>
</dbReference>
<dbReference type="InterPro" id="IPR011009">
    <property type="entry name" value="Kinase-like_dom_sf"/>
</dbReference>
<dbReference type="InterPro" id="IPR017441">
    <property type="entry name" value="Protein_kinase_ATP_BS"/>
</dbReference>
<protein>
    <recommendedName>
        <fullName evidence="8">Protein kinase domain-containing protein</fullName>
    </recommendedName>
</protein>
<dbReference type="Gene3D" id="1.10.510.10">
    <property type="entry name" value="Transferase(Phosphotransferase) domain 1"/>
    <property type="match status" value="1"/>
</dbReference>
<keyword evidence="1" id="KW-0808">Transferase</keyword>
<dbReference type="InterPro" id="IPR003409">
    <property type="entry name" value="MORN"/>
</dbReference>
<feature type="compositionally biased region" description="Pro residues" evidence="7">
    <location>
        <begin position="436"/>
        <end position="448"/>
    </location>
</feature>
<keyword evidence="2" id="KW-0677">Repeat</keyword>
<dbReference type="PROSITE" id="PS50011">
    <property type="entry name" value="PROTEIN_KINASE_DOM"/>
    <property type="match status" value="1"/>
</dbReference>
<dbReference type="SMART" id="SM00220">
    <property type="entry name" value="S_TKc"/>
    <property type="match status" value="1"/>
</dbReference>
<dbReference type="Pfam" id="PF02493">
    <property type="entry name" value="MORN"/>
    <property type="match status" value="6"/>
</dbReference>
<dbReference type="SUPFAM" id="SSF56112">
    <property type="entry name" value="Protein kinase-like (PK-like)"/>
    <property type="match status" value="1"/>
</dbReference>
<dbReference type="PROSITE" id="PS00107">
    <property type="entry name" value="PROTEIN_KINASE_ATP"/>
    <property type="match status" value="1"/>
</dbReference>
<keyword evidence="5 6" id="KW-0067">ATP-binding</keyword>
<feature type="domain" description="Protein kinase" evidence="8">
    <location>
        <begin position="19"/>
        <end position="295"/>
    </location>
</feature>
<evidence type="ECO:0000256" key="2">
    <source>
        <dbReference type="ARBA" id="ARBA00022737"/>
    </source>
</evidence>
<feature type="region of interest" description="Disordered" evidence="7">
    <location>
        <begin position="388"/>
        <end position="479"/>
    </location>
</feature>
<sequence length="717" mass="75786">MTAADYPIALPPRHALHEYRIERVLGHGGFGITYLAVDSTLRKKVALKEYLPAQFAVRVEGATVMPRTRRLADDYRWGLERFLDEARTLARFRHVNIVPVLRFFEANGTAYIVMEYEEGRPLAALLAGPGRLPPVRVRALLDGLMDGLAQIHAAGFLHRDIKPSNVIVRADGTPVLIDFGAARQALLRGGATLTSIVTPRYAPLEQYQAEAEQGPWTDIYALAAVARHAITGEPPPEAPGRVRKDPCRPLADGDIAGYGKPFLAAIDHGLAVHPEDRPQTIAAWREAMGVPPPHVAPEPDTAAEDVPAAARTRLMSAPLTQAVPAPRAAAAKAAVMPIRLGGADDTHRVRPAVPVPPRRSGRMLGRLLSLVVATAVLGAGVYAWQKLPDGSDAPPRPDAKPPSSATAPPPVAVPPSTRTAGTPGRHMPESKGDPVPLRPPANPEPPPGQIGSIDDLLRRGDAPPPAAAPVSATAKAGRDRVMETTLQAATQAKAAADLAAQAQRRAQARAGDARIRAAEAGKPDLAAVEHLTFDDGSSYAGQLADGRRGGLGVAELRGGEHQAGDWKADRLDGLGVLQASDGRGYEGEWRNGMPDGVGMFKLGPDERYFGEVKGGQPQGAGVRVLGDGRETTTLAGMWQNGVLEGPGVETTSSGWRYEGGFRGGKRHGPGTLTAPDGRRFHGTFVDGVADGYGVSVAPDGRMSSGEWRAGNLARADD</sequence>
<evidence type="ECO:0000256" key="1">
    <source>
        <dbReference type="ARBA" id="ARBA00022679"/>
    </source>
</evidence>
<evidence type="ECO:0000256" key="5">
    <source>
        <dbReference type="ARBA" id="ARBA00022840"/>
    </source>
</evidence>
<dbReference type="Gene3D" id="3.30.200.20">
    <property type="entry name" value="Phosphorylase Kinase, domain 1"/>
    <property type="match status" value="1"/>
</dbReference>
<dbReference type="InterPro" id="IPR008271">
    <property type="entry name" value="Ser/Thr_kinase_AS"/>
</dbReference>
<dbReference type="PANTHER" id="PTHR43289">
    <property type="entry name" value="MITOGEN-ACTIVATED PROTEIN KINASE KINASE KINASE 20-RELATED"/>
    <property type="match status" value="1"/>
</dbReference>
<keyword evidence="4" id="KW-0418">Kinase</keyword>
<dbReference type="SMART" id="SM00698">
    <property type="entry name" value="MORN"/>
    <property type="match status" value="5"/>
</dbReference>
<accession>A0A5C8PLU8</accession>
<dbReference type="Pfam" id="PF00069">
    <property type="entry name" value="Pkinase"/>
    <property type="match status" value="1"/>
</dbReference>
<evidence type="ECO:0000256" key="4">
    <source>
        <dbReference type="ARBA" id="ARBA00022777"/>
    </source>
</evidence>
<keyword evidence="3 6" id="KW-0547">Nucleotide-binding</keyword>
<evidence type="ECO:0000256" key="6">
    <source>
        <dbReference type="PROSITE-ProRule" id="PRU10141"/>
    </source>
</evidence>
<evidence type="ECO:0000313" key="9">
    <source>
        <dbReference type="EMBL" id="TXL74435.1"/>
    </source>
</evidence>
<dbReference type="PANTHER" id="PTHR43289:SF34">
    <property type="entry name" value="SERINE_THREONINE-PROTEIN KINASE YBDM-RELATED"/>
    <property type="match status" value="1"/>
</dbReference>
<dbReference type="PROSITE" id="PS00108">
    <property type="entry name" value="PROTEIN_KINASE_ST"/>
    <property type="match status" value="1"/>
</dbReference>
<dbReference type="RefSeq" id="WP_147848114.1">
    <property type="nucleotide sequence ID" value="NZ_VDUZ01000018.1"/>
</dbReference>
<dbReference type="GO" id="GO:0004674">
    <property type="term" value="F:protein serine/threonine kinase activity"/>
    <property type="evidence" value="ECO:0007669"/>
    <property type="project" value="TreeGrafter"/>
</dbReference>
<dbReference type="Gene3D" id="2.20.110.10">
    <property type="entry name" value="Histone H3 K4-specific methyltransferase SET7/9 N-terminal domain"/>
    <property type="match status" value="3"/>
</dbReference>